<dbReference type="PANTHER" id="PTHR47926">
    <property type="entry name" value="PENTATRICOPEPTIDE REPEAT-CONTAINING PROTEIN"/>
    <property type="match status" value="1"/>
</dbReference>
<dbReference type="GO" id="GO:0003723">
    <property type="term" value="F:RNA binding"/>
    <property type="evidence" value="ECO:0007669"/>
    <property type="project" value="InterPro"/>
</dbReference>
<accession>A0AAV1BXV1</accession>
<name>A0AAV1BXV1_OLDCO</name>
<evidence type="ECO:0000256" key="1">
    <source>
        <dbReference type="ARBA" id="ARBA00022737"/>
    </source>
</evidence>
<evidence type="ECO:0000256" key="2">
    <source>
        <dbReference type="PROSITE-ProRule" id="PRU00708"/>
    </source>
</evidence>
<feature type="repeat" description="PPR" evidence="2">
    <location>
        <begin position="221"/>
        <end position="255"/>
    </location>
</feature>
<dbReference type="Pfam" id="PF01535">
    <property type="entry name" value="PPR"/>
    <property type="match status" value="2"/>
</dbReference>
<dbReference type="PROSITE" id="PS51375">
    <property type="entry name" value="PPR"/>
    <property type="match status" value="2"/>
</dbReference>
<dbReference type="EMBL" id="OX459118">
    <property type="protein sequence ID" value="CAI9088115.1"/>
    <property type="molecule type" value="Genomic_DNA"/>
</dbReference>
<dbReference type="Gene3D" id="1.25.40.10">
    <property type="entry name" value="Tetratricopeptide repeat domain"/>
    <property type="match status" value="2"/>
</dbReference>
<protein>
    <submittedName>
        <fullName evidence="3">OLC1v1022360C1</fullName>
    </submittedName>
</protein>
<evidence type="ECO:0000313" key="4">
    <source>
        <dbReference type="Proteomes" id="UP001161247"/>
    </source>
</evidence>
<evidence type="ECO:0000313" key="3">
    <source>
        <dbReference type="EMBL" id="CAI9088115.1"/>
    </source>
</evidence>
<proteinExistence type="predicted"/>
<dbReference type="GO" id="GO:0009451">
    <property type="term" value="P:RNA modification"/>
    <property type="evidence" value="ECO:0007669"/>
    <property type="project" value="InterPro"/>
</dbReference>
<sequence>MATSTSAINIRLVEPRNTIKIPNTTISLLQLCHFPHEVEQVHAQLIVSGLIHHPLNPGRLIESYISSSRFSYALSVFESIPNPDLFAYNNMIRGLMLSPEYPDHLSLLMYQKLLSAGLKPDNHTFTFALKTCSRMNAYLEGKQIHGQMMKAGIELSVHGRNSLVYMYSICGDMESANLALLADGDNDEENVLAMNCLITGCFRQGKVENAQTLFEKMAKKDTATWSAMITGYNSCDMHGEALRLFQEMLADGVQSTESTLVGALSACGSLGTLDQGRWIHRLSLCNFENIHTHSLKVFSCVQ</sequence>
<feature type="repeat" description="PPR" evidence="2">
    <location>
        <begin position="190"/>
        <end position="220"/>
    </location>
</feature>
<dbReference type="Proteomes" id="UP001161247">
    <property type="component" value="Chromosome 1"/>
</dbReference>
<keyword evidence="4" id="KW-1185">Reference proteome</keyword>
<dbReference type="InterPro" id="IPR002885">
    <property type="entry name" value="PPR_rpt"/>
</dbReference>
<dbReference type="InterPro" id="IPR046960">
    <property type="entry name" value="PPR_At4g14850-like_plant"/>
</dbReference>
<dbReference type="InterPro" id="IPR011990">
    <property type="entry name" value="TPR-like_helical_dom_sf"/>
</dbReference>
<keyword evidence="1" id="KW-0677">Repeat</keyword>
<reference evidence="3" key="1">
    <citation type="submission" date="2023-03" db="EMBL/GenBank/DDBJ databases">
        <authorList>
            <person name="Julca I."/>
        </authorList>
    </citation>
    <scope>NUCLEOTIDE SEQUENCE</scope>
</reference>
<dbReference type="NCBIfam" id="TIGR00756">
    <property type="entry name" value="PPR"/>
    <property type="match status" value="1"/>
</dbReference>
<organism evidence="3 4">
    <name type="scientific">Oldenlandia corymbosa var. corymbosa</name>
    <dbReference type="NCBI Taxonomy" id="529605"/>
    <lineage>
        <taxon>Eukaryota</taxon>
        <taxon>Viridiplantae</taxon>
        <taxon>Streptophyta</taxon>
        <taxon>Embryophyta</taxon>
        <taxon>Tracheophyta</taxon>
        <taxon>Spermatophyta</taxon>
        <taxon>Magnoliopsida</taxon>
        <taxon>eudicotyledons</taxon>
        <taxon>Gunneridae</taxon>
        <taxon>Pentapetalae</taxon>
        <taxon>asterids</taxon>
        <taxon>lamiids</taxon>
        <taxon>Gentianales</taxon>
        <taxon>Rubiaceae</taxon>
        <taxon>Rubioideae</taxon>
        <taxon>Spermacoceae</taxon>
        <taxon>Hedyotis-Oldenlandia complex</taxon>
        <taxon>Oldenlandia</taxon>
    </lineage>
</organism>
<gene>
    <name evidence="3" type="ORF">OLC1_LOCUS763</name>
</gene>
<dbReference type="AlphaFoldDB" id="A0AAV1BXV1"/>
<dbReference type="PANTHER" id="PTHR47926:SF529">
    <property type="entry name" value="TETRATRICOPEPTIDE-LIKE HELICAL DOMAIN SUPERFAMILY"/>
    <property type="match status" value="1"/>
</dbReference>